<dbReference type="EMBL" id="AATQ01000056">
    <property type="protein sequence ID" value="EAU44090.1"/>
    <property type="molecule type" value="Genomic_DNA"/>
</dbReference>
<keyword evidence="1" id="KW-0145">Chemotaxis</keyword>
<comment type="similarity">
    <text evidence="2">Belongs to the methyl-accepting chemotaxis (MCP) protein family.</text>
</comment>
<dbReference type="CDD" id="cd11386">
    <property type="entry name" value="MCP_signal"/>
    <property type="match status" value="1"/>
</dbReference>
<dbReference type="PROSITE" id="PS50885">
    <property type="entry name" value="HAMP"/>
    <property type="match status" value="1"/>
</dbReference>
<dbReference type="Pfam" id="PF00015">
    <property type="entry name" value="MCPsignal"/>
    <property type="match status" value="1"/>
</dbReference>
<dbReference type="SUPFAM" id="SSF58104">
    <property type="entry name" value="Methyl-accepting chemotaxis protein (MCP) signaling domain"/>
    <property type="match status" value="1"/>
</dbReference>
<gene>
    <name evidence="7" type="ORF">R2601_08326</name>
</gene>
<evidence type="ECO:0000256" key="4">
    <source>
        <dbReference type="SAM" id="MobiDB-lite"/>
    </source>
</evidence>
<dbReference type="GO" id="GO:0020037">
    <property type="term" value="F:heme binding"/>
    <property type="evidence" value="ECO:0007669"/>
    <property type="project" value="InterPro"/>
</dbReference>
<dbReference type="PROSITE" id="PS50111">
    <property type="entry name" value="CHEMOTAXIS_TRANSDUC_2"/>
    <property type="match status" value="1"/>
</dbReference>
<dbReference type="InterPro" id="IPR004089">
    <property type="entry name" value="MCPsignal_dom"/>
</dbReference>
<evidence type="ECO:0000256" key="1">
    <source>
        <dbReference type="ARBA" id="ARBA00022500"/>
    </source>
</evidence>
<dbReference type="InterPro" id="IPR004090">
    <property type="entry name" value="Chemotax_Me-accpt_rcpt"/>
</dbReference>
<dbReference type="Pfam" id="PF11563">
    <property type="entry name" value="Protoglobin"/>
    <property type="match status" value="1"/>
</dbReference>
<evidence type="ECO:0000259" key="6">
    <source>
        <dbReference type="PROSITE" id="PS50885"/>
    </source>
</evidence>
<dbReference type="GO" id="GO:0016020">
    <property type="term" value="C:membrane"/>
    <property type="evidence" value="ECO:0007669"/>
    <property type="project" value="InterPro"/>
</dbReference>
<evidence type="ECO:0000313" key="8">
    <source>
        <dbReference type="Proteomes" id="UP000006230"/>
    </source>
</evidence>
<dbReference type="PANTHER" id="PTHR43531">
    <property type="entry name" value="PROTEIN ICFG"/>
    <property type="match status" value="1"/>
</dbReference>
<keyword evidence="3" id="KW-0807">Transducer</keyword>
<evidence type="ECO:0000256" key="3">
    <source>
        <dbReference type="PROSITE-ProRule" id="PRU00284"/>
    </source>
</evidence>
<dbReference type="SUPFAM" id="SSF46458">
    <property type="entry name" value="Globin-like"/>
    <property type="match status" value="1"/>
</dbReference>
<evidence type="ECO:0000256" key="2">
    <source>
        <dbReference type="ARBA" id="ARBA00029447"/>
    </source>
</evidence>
<proteinExistence type="inferred from homology"/>
<reference evidence="7 8" key="1">
    <citation type="journal article" date="2010" name="J. Bacteriol.">
        <title>Genome sequences of Pelagibaca bermudensis HTCC2601T and Maritimibacter alkaliphilus HTCC2654T, the type strains of two marine Roseobacter genera.</title>
        <authorList>
            <person name="Thrash J.C."/>
            <person name="Cho J.C."/>
            <person name="Ferriera S."/>
            <person name="Johnson J."/>
            <person name="Vergin K.L."/>
            <person name="Giovannoni S.J."/>
        </authorList>
    </citation>
    <scope>NUCLEOTIDE SEQUENCE [LARGE SCALE GENOMIC DNA]</scope>
    <source>
        <strain evidence="8">DSM 26914 / JCM 13377 / KCTC 12554 / HTCC2601</strain>
    </source>
</reference>
<dbReference type="Proteomes" id="UP000006230">
    <property type="component" value="Unassembled WGS sequence"/>
</dbReference>
<dbReference type="RefSeq" id="WP_007792038.1">
    <property type="nucleotide sequence ID" value="NZ_DS022276.1"/>
</dbReference>
<dbReference type="GO" id="GO:0019825">
    <property type="term" value="F:oxygen binding"/>
    <property type="evidence" value="ECO:0007669"/>
    <property type="project" value="InterPro"/>
</dbReference>
<accession>Q0FIQ4</accession>
<dbReference type="CDD" id="cd01068">
    <property type="entry name" value="globin_sensor"/>
    <property type="match status" value="1"/>
</dbReference>
<organism evidence="7 8">
    <name type="scientific">Salipiger bermudensis (strain DSM 26914 / JCM 13377 / KCTC 12554 / HTCC2601)</name>
    <name type="common">Pelagibaca bermudensis</name>
    <dbReference type="NCBI Taxonomy" id="314265"/>
    <lineage>
        <taxon>Bacteria</taxon>
        <taxon>Pseudomonadati</taxon>
        <taxon>Pseudomonadota</taxon>
        <taxon>Alphaproteobacteria</taxon>
        <taxon>Rhodobacterales</taxon>
        <taxon>Roseobacteraceae</taxon>
        <taxon>Salipiger</taxon>
    </lineage>
</organism>
<dbReference type="GO" id="GO:0006935">
    <property type="term" value="P:chemotaxis"/>
    <property type="evidence" value="ECO:0007669"/>
    <property type="project" value="UniProtKB-KW"/>
</dbReference>
<dbReference type="OrthoDB" id="4514964at2"/>
<dbReference type="InterPro" id="IPR003660">
    <property type="entry name" value="HAMP_dom"/>
</dbReference>
<feature type="domain" description="HAMP" evidence="6">
    <location>
        <begin position="165"/>
        <end position="216"/>
    </location>
</feature>
<dbReference type="PANTHER" id="PTHR43531:SF11">
    <property type="entry name" value="METHYL-ACCEPTING CHEMOTAXIS PROTEIN 3"/>
    <property type="match status" value="1"/>
</dbReference>
<sequence>MSQEKLDQFGLTDGDLELLKAAGRVLRPELGKVLEGFYARALADHGSAAFFTSDDRVDHARAAQEAHWSRLLEARFDADYFASLDRIGRTHARIELPLDLYMSAYSAATSDLLERFLAKSAWQLIGPRAARTRRMCGVLNRAFALDIEQVTSITFRIWGEEQKVALDHLACGIREMAQGNLSHAVPGPDDSDFPSKYDDMRRALNEAARTLEGLIAGIGQSMNALQGITSTLATSAEDLSRRTSSQAASLEQTTAAMQMISDSVRETSGKTKETADFFDRAQKEMRDSSRVAGDAADMMGRIKAESEKIAQIIGLIDDIAFQTNLLALNAGVEAARAGEAGRGFAVVAGEVRSLAANSSEAAHEIRMLIQSSAEQVNDGSVLVENARRSIVQVVDSFDEISRIVSDISDATNDQSMGLDEISQSIVDLDRITQSNASMVEQTSGAMSRISAMSQDVQHKISGLVYRSDEAGEGASAPGSWDQELAAAAQAPEVQDSARAG</sequence>
<feature type="region of interest" description="Disordered" evidence="4">
    <location>
        <begin position="469"/>
        <end position="500"/>
    </location>
</feature>
<dbReference type="Gene3D" id="1.10.490.10">
    <property type="entry name" value="Globins"/>
    <property type="match status" value="1"/>
</dbReference>
<keyword evidence="8" id="KW-1185">Reference proteome</keyword>
<dbReference type="Gene3D" id="1.10.287.950">
    <property type="entry name" value="Methyl-accepting chemotaxis protein"/>
    <property type="match status" value="1"/>
</dbReference>
<dbReference type="GO" id="GO:0007165">
    <property type="term" value="P:signal transduction"/>
    <property type="evidence" value="ECO:0007669"/>
    <property type="project" value="UniProtKB-KW"/>
</dbReference>
<dbReference type="InterPro" id="IPR009050">
    <property type="entry name" value="Globin-like_sf"/>
</dbReference>
<evidence type="ECO:0000259" key="5">
    <source>
        <dbReference type="PROSITE" id="PS50111"/>
    </source>
</evidence>
<feature type="domain" description="Methyl-accepting transducer" evidence="5">
    <location>
        <begin position="221"/>
        <end position="450"/>
    </location>
</feature>
<dbReference type="SMART" id="SM00283">
    <property type="entry name" value="MA"/>
    <property type="match status" value="1"/>
</dbReference>
<dbReference type="HOGENOM" id="CLU_000445_107_18_5"/>
<dbReference type="GO" id="GO:0004888">
    <property type="term" value="F:transmembrane signaling receptor activity"/>
    <property type="evidence" value="ECO:0007669"/>
    <property type="project" value="InterPro"/>
</dbReference>
<dbReference type="STRING" id="314265.R2601_08326"/>
<dbReference type="InterPro" id="IPR051310">
    <property type="entry name" value="MCP_chemotaxis"/>
</dbReference>
<dbReference type="InterPro" id="IPR039379">
    <property type="entry name" value="Protoglobin_sensor_dom"/>
</dbReference>
<evidence type="ECO:0000313" key="7">
    <source>
        <dbReference type="EMBL" id="EAU44090.1"/>
    </source>
</evidence>
<name>Q0FIQ4_SALBH</name>
<dbReference type="InterPro" id="IPR044398">
    <property type="entry name" value="Globin-sensor_dom"/>
</dbReference>
<comment type="caution">
    <text evidence="7">The sequence shown here is derived from an EMBL/GenBank/DDBJ whole genome shotgun (WGS) entry which is preliminary data.</text>
</comment>
<dbReference type="InterPro" id="IPR012292">
    <property type="entry name" value="Globin/Proto"/>
</dbReference>
<dbReference type="PRINTS" id="PR00260">
    <property type="entry name" value="CHEMTRNSDUCR"/>
</dbReference>
<protein>
    <submittedName>
        <fullName evidence="7">Methyl-accepting chemotaxis protein McpB</fullName>
    </submittedName>
</protein>
<dbReference type="AlphaFoldDB" id="Q0FIQ4"/>
<dbReference type="eggNOG" id="COG0840">
    <property type="taxonomic scope" value="Bacteria"/>
</dbReference>